<protein>
    <recommendedName>
        <fullName evidence="2">histidine kinase</fullName>
        <ecNumber evidence="2">2.7.13.3</ecNumber>
    </recommendedName>
</protein>
<feature type="domain" description="Histidine kinase" evidence="10">
    <location>
        <begin position="221"/>
        <end position="436"/>
    </location>
</feature>
<dbReference type="PROSITE" id="PS50109">
    <property type="entry name" value="HIS_KIN"/>
    <property type="match status" value="1"/>
</dbReference>
<dbReference type="InterPro" id="IPR036890">
    <property type="entry name" value="HATPase_C_sf"/>
</dbReference>
<dbReference type="CDD" id="cd00075">
    <property type="entry name" value="HATPase"/>
    <property type="match status" value="1"/>
</dbReference>
<dbReference type="KEGG" id="sulg:FJR48_02705"/>
<dbReference type="GO" id="GO:0005524">
    <property type="term" value="F:ATP binding"/>
    <property type="evidence" value="ECO:0007669"/>
    <property type="project" value="UniProtKB-KW"/>
</dbReference>
<evidence type="ECO:0000256" key="9">
    <source>
        <dbReference type="SAM" id="Phobius"/>
    </source>
</evidence>
<dbReference type="InterPro" id="IPR036097">
    <property type="entry name" value="HisK_dim/P_sf"/>
</dbReference>
<dbReference type="InterPro" id="IPR003594">
    <property type="entry name" value="HATPase_dom"/>
</dbReference>
<evidence type="ECO:0000256" key="5">
    <source>
        <dbReference type="ARBA" id="ARBA00022741"/>
    </source>
</evidence>
<evidence type="ECO:0000256" key="2">
    <source>
        <dbReference type="ARBA" id="ARBA00012438"/>
    </source>
</evidence>
<comment type="catalytic activity">
    <reaction evidence="1">
        <text>ATP + protein L-histidine = ADP + protein N-phospho-L-histidine.</text>
        <dbReference type="EC" id="2.7.13.3"/>
    </reaction>
</comment>
<dbReference type="SUPFAM" id="SSF47384">
    <property type="entry name" value="Homodimeric domain of signal transducing histidine kinase"/>
    <property type="match status" value="1"/>
</dbReference>
<dbReference type="AlphaFoldDB" id="A0A5P8NZ38"/>
<name>A0A5P8NZ38_9BACT</name>
<evidence type="ECO:0000256" key="3">
    <source>
        <dbReference type="ARBA" id="ARBA00022553"/>
    </source>
</evidence>
<feature type="transmembrane region" description="Helical" evidence="9">
    <location>
        <begin position="80"/>
        <end position="101"/>
    </location>
</feature>
<feature type="transmembrane region" description="Helical" evidence="9">
    <location>
        <begin position="55"/>
        <end position="73"/>
    </location>
</feature>
<dbReference type="Gene3D" id="3.30.565.10">
    <property type="entry name" value="Histidine kinase-like ATPase, C-terminal domain"/>
    <property type="match status" value="1"/>
</dbReference>
<evidence type="ECO:0000256" key="1">
    <source>
        <dbReference type="ARBA" id="ARBA00000085"/>
    </source>
</evidence>
<dbReference type="RefSeq" id="WP_152306629.1">
    <property type="nucleotide sequence ID" value="NZ_CP043617.1"/>
</dbReference>
<dbReference type="PANTHER" id="PTHR43065:SF10">
    <property type="entry name" value="PEROXIDE STRESS-ACTIVATED HISTIDINE KINASE MAK3"/>
    <property type="match status" value="1"/>
</dbReference>
<organism evidence="11 12">
    <name type="scientific">Sulfurimonas lithotrophica</name>
    <dbReference type="NCBI Taxonomy" id="2590022"/>
    <lineage>
        <taxon>Bacteria</taxon>
        <taxon>Pseudomonadati</taxon>
        <taxon>Campylobacterota</taxon>
        <taxon>Epsilonproteobacteria</taxon>
        <taxon>Campylobacterales</taxon>
        <taxon>Sulfurimonadaceae</taxon>
        <taxon>Sulfurimonas</taxon>
    </lineage>
</organism>
<evidence type="ECO:0000259" key="10">
    <source>
        <dbReference type="PROSITE" id="PS50109"/>
    </source>
</evidence>
<feature type="transmembrane region" description="Helical" evidence="9">
    <location>
        <begin position="154"/>
        <end position="174"/>
    </location>
</feature>
<keyword evidence="6 11" id="KW-0418">Kinase</keyword>
<keyword evidence="8" id="KW-0902">Two-component regulatory system</keyword>
<feature type="transmembrane region" description="Helical" evidence="9">
    <location>
        <begin position="130"/>
        <end position="148"/>
    </location>
</feature>
<sequence length="438" mass="50669">MINVWNDFYTSGMSFDDSELELKARYQVVNIILLLSILGLLFGILGNIIRGIDGYILIEFILILSGFIMIYLIRKSKRFFNPVMEILSFEYSIFFVFLVLFSPIEDMKHVWLFTYPLIILNLQTPQKSKYWLSFVVFLLIFANFQPFFKISISSYQTIYIIFVLVLVSLITYFYQRKMMDAREVIMQQRVVLEKRYNELLKKDKMLSTQSKQAVMGEMMSMIAHQWRQPLSTVTLLISNLQFGKMLGNEISSQKLDSTLNEISSTLVYLSETINDFQTYFHPNKIKSKVEIHEVLKKAVNFAKPRANRNNIEMLINKETDIESVTYENELIQIILNLINNAIDALINKDTQNSKITISAKNVDDMIYIYVKDTGEGIAQEHIDKVFEPYFSTKGKNGTGLGLYMSQIIAQKQFDGEISVSSSDVGATFLVKIKKDVNF</sequence>
<evidence type="ECO:0000313" key="11">
    <source>
        <dbReference type="EMBL" id="QFR48686.1"/>
    </source>
</evidence>
<dbReference type="EMBL" id="CP043617">
    <property type="protein sequence ID" value="QFR48686.1"/>
    <property type="molecule type" value="Genomic_DNA"/>
</dbReference>
<dbReference type="InterPro" id="IPR004358">
    <property type="entry name" value="Sig_transdc_His_kin-like_C"/>
</dbReference>
<evidence type="ECO:0000256" key="7">
    <source>
        <dbReference type="ARBA" id="ARBA00022840"/>
    </source>
</evidence>
<dbReference type="Proteomes" id="UP000326944">
    <property type="component" value="Chromosome"/>
</dbReference>
<dbReference type="Pfam" id="PF02518">
    <property type="entry name" value="HATPase_c"/>
    <property type="match status" value="1"/>
</dbReference>
<evidence type="ECO:0000256" key="4">
    <source>
        <dbReference type="ARBA" id="ARBA00022679"/>
    </source>
</evidence>
<dbReference type="PANTHER" id="PTHR43065">
    <property type="entry name" value="SENSOR HISTIDINE KINASE"/>
    <property type="match status" value="1"/>
</dbReference>
<dbReference type="OrthoDB" id="9777714at2"/>
<feature type="transmembrane region" description="Helical" evidence="9">
    <location>
        <begin position="28"/>
        <end position="49"/>
    </location>
</feature>
<evidence type="ECO:0000256" key="8">
    <source>
        <dbReference type="ARBA" id="ARBA00023012"/>
    </source>
</evidence>
<evidence type="ECO:0000256" key="6">
    <source>
        <dbReference type="ARBA" id="ARBA00022777"/>
    </source>
</evidence>
<keyword evidence="9" id="KW-0812">Transmembrane</keyword>
<gene>
    <name evidence="11" type="ORF">FJR48_02705</name>
</gene>
<dbReference type="Gene3D" id="1.10.287.130">
    <property type="match status" value="1"/>
</dbReference>
<dbReference type="InterPro" id="IPR005467">
    <property type="entry name" value="His_kinase_dom"/>
</dbReference>
<keyword evidence="9" id="KW-0472">Membrane</keyword>
<evidence type="ECO:0000313" key="12">
    <source>
        <dbReference type="Proteomes" id="UP000326944"/>
    </source>
</evidence>
<proteinExistence type="predicted"/>
<keyword evidence="9" id="KW-1133">Transmembrane helix</keyword>
<keyword evidence="12" id="KW-1185">Reference proteome</keyword>
<dbReference type="GO" id="GO:0000155">
    <property type="term" value="F:phosphorelay sensor kinase activity"/>
    <property type="evidence" value="ECO:0007669"/>
    <property type="project" value="InterPro"/>
</dbReference>
<reference evidence="11 12" key="1">
    <citation type="submission" date="2019-09" db="EMBL/GenBank/DDBJ databases">
        <title>Sulfurimonas gotlandica sp. nov., a chemoautotrophic and psychrotolerant epsilonproteobacterium isolated from a pelagic redoxcline, and an emended description of the genus Sulfurimonas.</title>
        <authorList>
            <person name="Wang S."/>
            <person name="Jiang L."/>
            <person name="Shao S."/>
        </authorList>
    </citation>
    <scope>NUCLEOTIDE SEQUENCE [LARGE SCALE GENOMIC DNA]</scope>
    <source>
        <strain evidence="11 12">GYSZ_1</strain>
    </source>
</reference>
<dbReference type="EC" id="2.7.13.3" evidence="2"/>
<accession>A0A5P8NZ38</accession>
<keyword evidence="3" id="KW-0597">Phosphoprotein</keyword>
<keyword evidence="4" id="KW-0808">Transferase</keyword>
<dbReference type="SUPFAM" id="SSF55874">
    <property type="entry name" value="ATPase domain of HSP90 chaperone/DNA topoisomerase II/histidine kinase"/>
    <property type="match status" value="1"/>
</dbReference>
<keyword evidence="5" id="KW-0547">Nucleotide-binding</keyword>
<dbReference type="SMART" id="SM00387">
    <property type="entry name" value="HATPase_c"/>
    <property type="match status" value="1"/>
</dbReference>
<keyword evidence="7" id="KW-0067">ATP-binding</keyword>
<dbReference type="PRINTS" id="PR00344">
    <property type="entry name" value="BCTRLSENSOR"/>
</dbReference>